<keyword evidence="4" id="KW-1003">Cell membrane</keyword>
<dbReference type="RefSeq" id="XP_008332501.1">
    <property type="nucleotide sequence ID" value="XM_008334279.3"/>
</dbReference>
<feature type="region of interest" description="Disordered" evidence="13">
    <location>
        <begin position="1"/>
        <end position="32"/>
    </location>
</feature>
<evidence type="ECO:0000256" key="7">
    <source>
        <dbReference type="ARBA" id="ARBA00023136"/>
    </source>
</evidence>
<reference evidence="15" key="2">
    <citation type="submission" date="2025-08" db="UniProtKB">
        <authorList>
            <consortium name="Ensembl"/>
        </authorList>
    </citation>
    <scope>IDENTIFICATION</scope>
</reference>
<dbReference type="InterPro" id="IPR048777">
    <property type="entry name" value="CATIP_N"/>
</dbReference>
<dbReference type="GO" id="GO:0005634">
    <property type="term" value="C:nucleus"/>
    <property type="evidence" value="ECO:0007669"/>
    <property type="project" value="UniProtKB-SubCell"/>
</dbReference>
<dbReference type="KEGG" id="csem:103396259"/>
<dbReference type="PANTHER" id="PTHR15505:SF3">
    <property type="entry name" value="CILIOGENESIS-ASSOCIATED TTC17-INTERACTING PROTEIN"/>
    <property type="match status" value="1"/>
</dbReference>
<evidence type="ECO:0000256" key="8">
    <source>
        <dbReference type="ARBA" id="ARBA00023212"/>
    </source>
</evidence>
<reference evidence="15 16" key="1">
    <citation type="journal article" date="2014" name="Nat. Genet.">
        <title>Whole-genome sequence of a flatfish provides insights into ZW sex chromosome evolution and adaptation to a benthic lifestyle.</title>
        <authorList>
            <person name="Chen S."/>
            <person name="Zhang G."/>
            <person name="Shao C."/>
            <person name="Huang Q."/>
            <person name="Liu G."/>
            <person name="Zhang P."/>
            <person name="Song W."/>
            <person name="An N."/>
            <person name="Chalopin D."/>
            <person name="Volff J.N."/>
            <person name="Hong Y."/>
            <person name="Li Q."/>
            <person name="Sha Z."/>
            <person name="Zhou H."/>
            <person name="Xie M."/>
            <person name="Yu Q."/>
            <person name="Liu Y."/>
            <person name="Xiang H."/>
            <person name="Wang N."/>
            <person name="Wu K."/>
            <person name="Yang C."/>
            <person name="Zhou Q."/>
            <person name="Liao X."/>
            <person name="Yang L."/>
            <person name="Hu Q."/>
            <person name="Zhang J."/>
            <person name="Meng L."/>
            <person name="Jin L."/>
            <person name="Tian Y."/>
            <person name="Lian J."/>
            <person name="Yang J."/>
            <person name="Miao G."/>
            <person name="Liu S."/>
            <person name="Liang Z."/>
            <person name="Yan F."/>
            <person name="Li Y."/>
            <person name="Sun B."/>
            <person name="Zhang H."/>
            <person name="Zhang J."/>
            <person name="Zhu Y."/>
            <person name="Du M."/>
            <person name="Zhao Y."/>
            <person name="Schartl M."/>
            <person name="Tang Q."/>
            <person name="Wang J."/>
        </authorList>
    </citation>
    <scope>NUCLEOTIDE SEQUENCE</scope>
</reference>
<dbReference type="Pfam" id="PF21772">
    <property type="entry name" value="CATIP_N"/>
    <property type="match status" value="1"/>
</dbReference>
<keyword evidence="8" id="KW-0206">Cytoskeleton</keyword>
<dbReference type="Proteomes" id="UP000265120">
    <property type="component" value="Chromosome 20"/>
</dbReference>
<evidence type="ECO:0000313" key="16">
    <source>
        <dbReference type="Proteomes" id="UP000265120"/>
    </source>
</evidence>
<comment type="subcellular location">
    <subcellularLocation>
        <location evidence="2">Cell membrane</location>
    </subcellularLocation>
    <subcellularLocation>
        <location evidence="3">Cytoplasm</location>
        <location evidence="3">Cytoskeleton</location>
    </subcellularLocation>
    <subcellularLocation>
        <location evidence="1">Nucleus</location>
    </subcellularLocation>
</comment>
<comment type="function">
    <text evidence="10">Plays a role in primary ciliogenesis by modulating actin polymerization.</text>
</comment>
<feature type="domain" description="Ciliogenesis-associated TTC17-interacting protein N-terminal" evidence="14">
    <location>
        <begin position="35"/>
        <end position="262"/>
    </location>
</feature>
<evidence type="ECO:0000313" key="15">
    <source>
        <dbReference type="Ensembl" id="ENSCSEP00000029462.1"/>
    </source>
</evidence>
<evidence type="ECO:0000256" key="10">
    <source>
        <dbReference type="ARBA" id="ARBA00037538"/>
    </source>
</evidence>
<dbReference type="GO" id="GO:0030041">
    <property type="term" value="P:actin filament polymerization"/>
    <property type="evidence" value="ECO:0007669"/>
    <property type="project" value="TreeGrafter"/>
</dbReference>
<dbReference type="STRING" id="244447.ENSCSEP00000029462"/>
<dbReference type="CDD" id="cd22973">
    <property type="entry name" value="DD_CATIP"/>
    <property type="match status" value="1"/>
</dbReference>
<evidence type="ECO:0000256" key="2">
    <source>
        <dbReference type="ARBA" id="ARBA00004236"/>
    </source>
</evidence>
<evidence type="ECO:0000256" key="1">
    <source>
        <dbReference type="ARBA" id="ARBA00004123"/>
    </source>
</evidence>
<name>A0A3P8WSI6_CYNSE</name>
<evidence type="ECO:0000259" key="14">
    <source>
        <dbReference type="Pfam" id="PF21772"/>
    </source>
</evidence>
<keyword evidence="16" id="KW-1185">Reference proteome</keyword>
<keyword evidence="7" id="KW-0472">Membrane</keyword>
<evidence type="ECO:0000256" key="3">
    <source>
        <dbReference type="ARBA" id="ARBA00004245"/>
    </source>
</evidence>
<dbReference type="FunCoup" id="A0A3P8WSI6">
    <property type="interactions" value="887"/>
</dbReference>
<dbReference type="GeneTree" id="ENSGT00940000154101"/>
<comment type="similarity">
    <text evidence="11">Belongs to the CATIP family.</text>
</comment>
<dbReference type="AlphaFoldDB" id="A0A3P8WSI6"/>
<dbReference type="Ensembl" id="ENSCSET00000029863.1">
    <property type="protein sequence ID" value="ENSCSEP00000029462.1"/>
    <property type="gene ID" value="ENSCSEG00000018871.1"/>
</dbReference>
<accession>A0A3P8WSI6</accession>
<evidence type="ECO:0000256" key="11">
    <source>
        <dbReference type="ARBA" id="ARBA00037938"/>
    </source>
</evidence>
<keyword evidence="9" id="KW-0539">Nucleus</keyword>
<dbReference type="CTD" id="375307"/>
<protein>
    <recommendedName>
        <fullName evidence="12">Ciliogenesis-associated TTC17-interacting protein</fullName>
    </recommendedName>
</protein>
<dbReference type="GO" id="GO:0005886">
    <property type="term" value="C:plasma membrane"/>
    <property type="evidence" value="ECO:0007669"/>
    <property type="project" value="UniProtKB-SubCell"/>
</dbReference>
<dbReference type="OMA" id="SPGCCMI"/>
<keyword evidence="5" id="KW-0963">Cytoplasm</keyword>
<dbReference type="SUPFAM" id="SSF47391">
    <property type="entry name" value="Dimerization-anchoring domain of cAMP-dependent PK regulatory subunit"/>
    <property type="match status" value="1"/>
</dbReference>
<dbReference type="GO" id="GO:0005856">
    <property type="term" value="C:cytoskeleton"/>
    <property type="evidence" value="ECO:0007669"/>
    <property type="project" value="UniProtKB-SubCell"/>
</dbReference>
<dbReference type="PANTHER" id="PTHR15505">
    <property type="entry name" value="RIIA DOMAIN-CONTAINING PROTEIN 1"/>
    <property type="match status" value="1"/>
</dbReference>
<evidence type="ECO:0000256" key="5">
    <source>
        <dbReference type="ARBA" id="ARBA00022490"/>
    </source>
</evidence>
<evidence type="ECO:0000256" key="9">
    <source>
        <dbReference type="ARBA" id="ARBA00023242"/>
    </source>
</evidence>
<dbReference type="InterPro" id="IPR047501">
    <property type="entry name" value="DD_CATIP"/>
</dbReference>
<dbReference type="OrthoDB" id="6334211at2759"/>
<reference evidence="15" key="3">
    <citation type="submission" date="2025-09" db="UniProtKB">
        <authorList>
            <consortium name="Ensembl"/>
        </authorList>
    </citation>
    <scope>IDENTIFICATION</scope>
</reference>
<sequence length="370" mass="41882">MAAAPKDEFVAVASGGRESPGHEEQQTGPLKASDQAVTFMTSIEPAELLKCVFRDSLVSVSESGRELGGFHVTVEFARKFQQSCVLLHAESQGTIDDNPCGTTVTTYLTTDLEVLQEDYYEYVHLKGQKMEKSCRTVQRDGQMVFDTVTTVGMNVKKETFSYPLSDLRGLVTEGSILLLMRLFVTRKKVPDHMVFISFNQGLRMVHSTFSELGLKQLDVGGNAAEVFGIRKTSHLSENSSSSWHCYFLEDGHLASRVHVGSPVTMKLLQLPSQQEKDFQKVPLHWEKDMLMRSEFLDRKDNIKTSHASYLRQHPEIRSLVSDFLQFLLLRKPDDVFQFARKYFLQFVCYRSTESHHNAPPLKKATPENSS</sequence>
<keyword evidence="6" id="KW-0970">Cilium biogenesis/degradation</keyword>
<evidence type="ECO:0000256" key="6">
    <source>
        <dbReference type="ARBA" id="ARBA00022794"/>
    </source>
</evidence>
<proteinExistence type="inferred from homology"/>
<organism evidence="15 16">
    <name type="scientific">Cynoglossus semilaevis</name>
    <name type="common">Tongue sole</name>
    <dbReference type="NCBI Taxonomy" id="244447"/>
    <lineage>
        <taxon>Eukaryota</taxon>
        <taxon>Metazoa</taxon>
        <taxon>Chordata</taxon>
        <taxon>Craniata</taxon>
        <taxon>Vertebrata</taxon>
        <taxon>Euteleostomi</taxon>
        <taxon>Actinopterygii</taxon>
        <taxon>Neopterygii</taxon>
        <taxon>Teleostei</taxon>
        <taxon>Neoteleostei</taxon>
        <taxon>Acanthomorphata</taxon>
        <taxon>Carangaria</taxon>
        <taxon>Pleuronectiformes</taxon>
        <taxon>Pleuronectoidei</taxon>
        <taxon>Cynoglossidae</taxon>
        <taxon>Cynoglossinae</taxon>
        <taxon>Cynoglossus</taxon>
    </lineage>
</organism>
<evidence type="ECO:0000256" key="4">
    <source>
        <dbReference type="ARBA" id="ARBA00022475"/>
    </source>
</evidence>
<evidence type="ECO:0000256" key="13">
    <source>
        <dbReference type="SAM" id="MobiDB-lite"/>
    </source>
</evidence>
<evidence type="ECO:0000256" key="12">
    <source>
        <dbReference type="ARBA" id="ARBA00039249"/>
    </source>
</evidence>
<dbReference type="GeneID" id="103396259"/>
<dbReference type="InParanoid" id="A0A3P8WSI6"/>
<dbReference type="GO" id="GO:0044782">
    <property type="term" value="P:cilium organization"/>
    <property type="evidence" value="ECO:0007669"/>
    <property type="project" value="TreeGrafter"/>
</dbReference>